<evidence type="ECO:0000256" key="3">
    <source>
        <dbReference type="ARBA" id="ARBA00023315"/>
    </source>
</evidence>
<organism evidence="4 5">
    <name type="scientific">Ziziphus jujuba</name>
    <name type="common">Chinese jujube</name>
    <name type="synonym">Ziziphus sativa</name>
    <dbReference type="NCBI Taxonomy" id="326968"/>
    <lineage>
        <taxon>Eukaryota</taxon>
        <taxon>Viridiplantae</taxon>
        <taxon>Streptophyta</taxon>
        <taxon>Embryophyta</taxon>
        <taxon>Tracheophyta</taxon>
        <taxon>Spermatophyta</taxon>
        <taxon>Magnoliopsida</taxon>
        <taxon>eudicotyledons</taxon>
        <taxon>Gunneridae</taxon>
        <taxon>Pentapetalae</taxon>
        <taxon>rosids</taxon>
        <taxon>fabids</taxon>
        <taxon>Rosales</taxon>
        <taxon>Rhamnaceae</taxon>
        <taxon>Paliureae</taxon>
        <taxon>Ziziphus</taxon>
    </lineage>
</organism>
<sequence length="440" mass="50192">MKNIDIQVISKQSIKPSASTPDHLRHYHLSFLDQIEPTIFIPMIFFYPKQADHIILTKKQLVDRIKNSLSESLTLFYPLAGRVKNKLYVECNDEGACYFEAEAKCKLSDILQNPNPHDMNHLLPFELDDVNGLPLIVQVTFFECEGITLGVGINHEVADGFSFIKFLNTWSALSRGETDFRPPIFGTAKLFPPRDMSGFTLNFGIVKDNILAKRFVFDAAKIAALRNRYAEDKDTDNYQKRPTRVEALSAFIWNRFMVSTQPKETRSNKIYTILHAVNIRSRMEPVLAENYFGNIYSIAVSVPSMENEDGFEEILKPVKDSINNINPEFVKALQQTDGGHLDFLKQRSTQISKGEVISFRFTSLCRFPVYEADFGWGNPVFAGSARWTFKNLVVFIDTKVGDGIEAWINLKEEDMAKFEVDEELLEFVSPTLNANKNLIN</sequence>
<evidence type="ECO:0000313" key="5">
    <source>
        <dbReference type="RefSeq" id="XP_015894441.3"/>
    </source>
</evidence>
<proteinExistence type="inferred from homology"/>
<protein>
    <submittedName>
        <fullName evidence="5">Stemmadenine O-acetyltransferase</fullName>
    </submittedName>
</protein>
<dbReference type="Gene3D" id="3.30.559.10">
    <property type="entry name" value="Chloramphenicol acetyltransferase-like domain"/>
    <property type="match status" value="2"/>
</dbReference>
<keyword evidence="3" id="KW-0012">Acyltransferase</keyword>
<dbReference type="PANTHER" id="PTHR31623:SF17">
    <property type="entry name" value="F21J9.9"/>
    <property type="match status" value="1"/>
</dbReference>
<comment type="similarity">
    <text evidence="1">Belongs to the plant acyltransferase family.</text>
</comment>
<gene>
    <name evidence="5" type="primary">LOC107428424</name>
</gene>
<accession>A0A6P4ACU5</accession>
<keyword evidence="2" id="KW-0808">Transferase</keyword>
<dbReference type="PANTHER" id="PTHR31623">
    <property type="entry name" value="F21J9.9"/>
    <property type="match status" value="1"/>
</dbReference>
<dbReference type="InterPro" id="IPR023213">
    <property type="entry name" value="CAT-like_dom_sf"/>
</dbReference>
<dbReference type="RefSeq" id="XP_015894441.3">
    <property type="nucleotide sequence ID" value="XM_016038955.3"/>
</dbReference>
<dbReference type="Pfam" id="PF02458">
    <property type="entry name" value="Transferase"/>
    <property type="match status" value="1"/>
</dbReference>
<evidence type="ECO:0000256" key="2">
    <source>
        <dbReference type="ARBA" id="ARBA00022679"/>
    </source>
</evidence>
<keyword evidence="4" id="KW-1185">Reference proteome</keyword>
<dbReference type="KEGG" id="zju:107428424"/>
<evidence type="ECO:0000313" key="4">
    <source>
        <dbReference type="Proteomes" id="UP001652623"/>
    </source>
</evidence>
<dbReference type="AlphaFoldDB" id="A0A6P4ACU5"/>
<dbReference type="GeneID" id="107428424"/>
<reference evidence="5" key="1">
    <citation type="submission" date="2025-08" db="UniProtKB">
        <authorList>
            <consortium name="RefSeq"/>
        </authorList>
    </citation>
    <scope>IDENTIFICATION</scope>
    <source>
        <tissue evidence="5">Seedling</tissue>
    </source>
</reference>
<evidence type="ECO:0000256" key="1">
    <source>
        <dbReference type="ARBA" id="ARBA00009861"/>
    </source>
</evidence>
<dbReference type="Proteomes" id="UP001652623">
    <property type="component" value="Chromosome 12"/>
</dbReference>
<dbReference type="GO" id="GO:0016746">
    <property type="term" value="F:acyltransferase activity"/>
    <property type="evidence" value="ECO:0007669"/>
    <property type="project" value="UniProtKB-KW"/>
</dbReference>
<name>A0A6P4ACU5_ZIZJJ</name>
<dbReference type="InParanoid" id="A0A6P4ACU5"/>